<name>A0AAV7QXV0_PLEWA</name>
<evidence type="ECO:0000313" key="4">
    <source>
        <dbReference type="Proteomes" id="UP001066276"/>
    </source>
</evidence>
<proteinExistence type="predicted"/>
<keyword evidence="4" id="KW-1185">Reference proteome</keyword>
<feature type="domain" description="Myb/SANT-like DNA-binding" evidence="2">
    <location>
        <begin position="80"/>
        <end position="136"/>
    </location>
</feature>
<comment type="caution">
    <text evidence="3">The sequence shown here is derived from an EMBL/GenBank/DDBJ whole genome shotgun (WGS) entry which is preliminary data.</text>
</comment>
<protein>
    <recommendedName>
        <fullName evidence="2">Myb/SANT-like DNA-binding domain-containing protein</fullName>
    </recommendedName>
</protein>
<feature type="region of interest" description="Disordered" evidence="1">
    <location>
        <begin position="125"/>
        <end position="159"/>
    </location>
</feature>
<accession>A0AAV7QXV0</accession>
<evidence type="ECO:0000256" key="1">
    <source>
        <dbReference type="SAM" id="MobiDB-lite"/>
    </source>
</evidence>
<dbReference type="AlphaFoldDB" id="A0AAV7QXV0"/>
<organism evidence="3 4">
    <name type="scientific">Pleurodeles waltl</name>
    <name type="common">Iberian ribbed newt</name>
    <dbReference type="NCBI Taxonomy" id="8319"/>
    <lineage>
        <taxon>Eukaryota</taxon>
        <taxon>Metazoa</taxon>
        <taxon>Chordata</taxon>
        <taxon>Craniata</taxon>
        <taxon>Vertebrata</taxon>
        <taxon>Euteleostomi</taxon>
        <taxon>Amphibia</taxon>
        <taxon>Batrachia</taxon>
        <taxon>Caudata</taxon>
        <taxon>Salamandroidea</taxon>
        <taxon>Salamandridae</taxon>
        <taxon>Pleurodelinae</taxon>
        <taxon>Pleurodeles</taxon>
    </lineage>
</organism>
<sequence>MELVLRQICVEKNNANSAQTEYKYAPQFLDCGMFKPVGDNHISFLHCRQFHQWSVHRRIPPSPHMSQRTVPIKDNSEHRVKQLRGQRQPEEGYWRAIAKDFRTLGVHHRRSTHCQKRWEDIRRWSKKTAEGSAGDGLPTWGCPSNHDPPDVQDPGGGLP</sequence>
<evidence type="ECO:0000259" key="2">
    <source>
        <dbReference type="Pfam" id="PF13837"/>
    </source>
</evidence>
<reference evidence="3" key="1">
    <citation type="journal article" date="2022" name="bioRxiv">
        <title>Sequencing and chromosome-scale assembly of the giantPleurodeles waltlgenome.</title>
        <authorList>
            <person name="Brown T."/>
            <person name="Elewa A."/>
            <person name="Iarovenko S."/>
            <person name="Subramanian E."/>
            <person name="Araus A.J."/>
            <person name="Petzold A."/>
            <person name="Susuki M."/>
            <person name="Suzuki K.-i.T."/>
            <person name="Hayashi T."/>
            <person name="Toyoda A."/>
            <person name="Oliveira C."/>
            <person name="Osipova E."/>
            <person name="Leigh N.D."/>
            <person name="Simon A."/>
            <person name="Yun M.H."/>
        </authorList>
    </citation>
    <scope>NUCLEOTIDE SEQUENCE</scope>
    <source>
        <strain evidence="3">20211129_DDA</strain>
        <tissue evidence="3">Liver</tissue>
    </source>
</reference>
<evidence type="ECO:0000313" key="3">
    <source>
        <dbReference type="EMBL" id="KAJ1144257.1"/>
    </source>
</evidence>
<dbReference type="Proteomes" id="UP001066276">
    <property type="component" value="Chromosome 6"/>
</dbReference>
<dbReference type="Pfam" id="PF13837">
    <property type="entry name" value="Myb_DNA-bind_4"/>
    <property type="match status" value="1"/>
</dbReference>
<dbReference type="InterPro" id="IPR044822">
    <property type="entry name" value="Myb_DNA-bind_4"/>
</dbReference>
<dbReference type="EMBL" id="JANPWB010000010">
    <property type="protein sequence ID" value="KAJ1144257.1"/>
    <property type="molecule type" value="Genomic_DNA"/>
</dbReference>
<gene>
    <name evidence="3" type="ORF">NDU88_010558</name>
</gene>
<feature type="region of interest" description="Disordered" evidence="1">
    <location>
        <begin position="58"/>
        <end position="89"/>
    </location>
</feature>